<accession>T0IMT8</accession>
<dbReference type="RefSeq" id="WP_021228692.1">
    <property type="nucleotide sequence ID" value="NZ_ATDP01000109.1"/>
</dbReference>
<proteinExistence type="predicted"/>
<comment type="caution">
    <text evidence="2">The sequence shown here is derived from an EMBL/GenBank/DDBJ whole genome shotgun (WGS) entry which is preliminary data.</text>
</comment>
<sequence>MDLDELRRQHAEIGLTARALERAVAEEYQPEGVARLRWQLARQLLTHVALEDRIFYPTLKRSPEASTRDHATALEKELGALGERFRAYMTDWSDMRIGREWPAFCVETRLILDMLMERVGREDRLFDTLSQRRGIDRSPAARSA</sequence>
<keyword evidence="3" id="KW-1185">Reference proteome</keyword>
<dbReference type="Proteomes" id="UP000015531">
    <property type="component" value="Unassembled WGS sequence"/>
</dbReference>
<dbReference type="Pfam" id="PF01814">
    <property type="entry name" value="Hemerythrin"/>
    <property type="match status" value="1"/>
</dbReference>
<protein>
    <recommendedName>
        <fullName evidence="1">Hemerythrin-like domain-containing protein</fullName>
    </recommendedName>
</protein>
<dbReference type="Gene3D" id="1.20.120.520">
    <property type="entry name" value="nmb1532 protein domain like"/>
    <property type="match status" value="1"/>
</dbReference>
<gene>
    <name evidence="2" type="ORF">RLDS_26295</name>
</gene>
<organism evidence="2 3">
    <name type="scientific">Sphingobium lactosutens DS20</name>
    <dbReference type="NCBI Taxonomy" id="1331060"/>
    <lineage>
        <taxon>Bacteria</taxon>
        <taxon>Pseudomonadati</taxon>
        <taxon>Pseudomonadota</taxon>
        <taxon>Alphaproteobacteria</taxon>
        <taxon>Sphingomonadales</taxon>
        <taxon>Sphingomonadaceae</taxon>
        <taxon>Sphingobium</taxon>
    </lineage>
</organism>
<dbReference type="AlphaFoldDB" id="T0IMT8"/>
<dbReference type="eggNOG" id="ENOG502ZY30">
    <property type="taxonomic scope" value="Bacteria"/>
</dbReference>
<evidence type="ECO:0000313" key="3">
    <source>
        <dbReference type="Proteomes" id="UP000015531"/>
    </source>
</evidence>
<evidence type="ECO:0000259" key="1">
    <source>
        <dbReference type="Pfam" id="PF01814"/>
    </source>
</evidence>
<name>T0IMT8_9SPHN</name>
<dbReference type="OrthoDB" id="7203877at2"/>
<dbReference type="PATRIC" id="fig|1331060.3.peg.5111"/>
<reference evidence="2 3" key="1">
    <citation type="journal article" date="2013" name="Genome Announc.">
        <title>Draft Genome Sequence of Sphingobium lactosutens Strain DS20T, Isolated from a Hexachlorocyclohexane Dumpsite.</title>
        <authorList>
            <person name="Kumar R."/>
            <person name="Dwivedi V."/>
            <person name="Negi V."/>
            <person name="Khurana J.P."/>
            <person name="Lal R."/>
        </authorList>
    </citation>
    <scope>NUCLEOTIDE SEQUENCE [LARGE SCALE GENOMIC DNA]</scope>
    <source>
        <strain evidence="2 3">DS20</strain>
    </source>
</reference>
<evidence type="ECO:0000313" key="2">
    <source>
        <dbReference type="EMBL" id="EQB10949.1"/>
    </source>
</evidence>
<dbReference type="InterPro" id="IPR012312">
    <property type="entry name" value="Hemerythrin-like"/>
</dbReference>
<dbReference type="EMBL" id="ATDP01000109">
    <property type="protein sequence ID" value="EQB10949.1"/>
    <property type="molecule type" value="Genomic_DNA"/>
</dbReference>
<feature type="domain" description="Hemerythrin-like" evidence="1">
    <location>
        <begin position="3"/>
        <end position="125"/>
    </location>
</feature>